<evidence type="ECO:0000259" key="4">
    <source>
        <dbReference type="Pfam" id="PF17482"/>
    </source>
</evidence>
<dbReference type="Proteomes" id="UP000449846">
    <property type="component" value="Unassembled WGS sequence"/>
</dbReference>
<dbReference type="Pfam" id="PF17482">
    <property type="entry name" value="Phage_sheath_1C"/>
    <property type="match status" value="1"/>
</dbReference>
<name>A0A844HHD9_9RHOB</name>
<accession>A0A844HHD9</accession>
<dbReference type="OrthoDB" id="9767864at2"/>
<protein>
    <recommendedName>
        <fullName evidence="7">Phage tail sheath family protein</fullName>
    </recommendedName>
</protein>
<dbReference type="AlphaFoldDB" id="A0A844HHD9"/>
<feature type="region of interest" description="Disordered" evidence="2">
    <location>
        <begin position="1"/>
        <end position="33"/>
    </location>
</feature>
<dbReference type="Pfam" id="PF04984">
    <property type="entry name" value="Phage_sheath_1"/>
    <property type="match status" value="1"/>
</dbReference>
<comment type="caution">
    <text evidence="5">The sequence shown here is derived from an EMBL/GenBank/DDBJ whole genome shotgun (WGS) entry which is preliminary data.</text>
</comment>
<dbReference type="PANTHER" id="PTHR35861">
    <property type="match status" value="1"/>
</dbReference>
<evidence type="ECO:0000256" key="1">
    <source>
        <dbReference type="ARBA" id="ARBA00008005"/>
    </source>
</evidence>
<organism evidence="5 6">
    <name type="scientific">Paracoccus litorisediminis</name>
    <dbReference type="NCBI Taxonomy" id="2006130"/>
    <lineage>
        <taxon>Bacteria</taxon>
        <taxon>Pseudomonadati</taxon>
        <taxon>Pseudomonadota</taxon>
        <taxon>Alphaproteobacteria</taxon>
        <taxon>Rhodobacterales</taxon>
        <taxon>Paracoccaceae</taxon>
        <taxon>Paracoccus</taxon>
    </lineage>
</organism>
<evidence type="ECO:0000259" key="3">
    <source>
        <dbReference type="Pfam" id="PF04984"/>
    </source>
</evidence>
<sequence>MHVCPGHAAGPEGRTTQVLTSSQPARAGRGIRPRPRLLSPAIRCRQQQGSWIMTTPLTPGVYVREAPGGSRAIEAVPTAVTIFVGETERGPATPTAISSEIQFQRIFGGYFRNDGANGTARLFMPYAVRGFFENGGPRAYVLRLVPGVGNAAATVAQLALDAERAINLTAAGGARARIVQARAPAANEQIRIIIANATDADPQHFNLTVRVSTDNGATFADRAANPTFTNLTTVAGDANNVLTRLAADPDIRWAGPAIRPTNIAAGPAGTLLPPAGAAGGSSLRARGPGIWGNGLRAALTDSTDGDPARFNLTVYYRPVGETNFTEVERFEGLSPDPADEKYLIDQIARSAYLAWGNVDPPLAFRPRNLGLTTGTTPGVELAGATGGNAAFGAANYPAALSRLDGIDDAALIVCASDGLLNAASDAEYNGLVNAVLTYVEARPQRDLFLVADAPRSNASADPVGTAVDHARNGITGSDFRALYWPRIVVPDPAGLGRNPVRAIPSAGHVAGLYGRTDGRRGVWKVAAGIEAAISGTVGLDIQVLDRDQDRMNPHGLNALRTVPGAGRVVWGGRTGRPSTEWRYINVRRTAMFLRKSIFNGIQWAVFEGNDERLWAALRASIGAFMEAQFRNGAFAGETSREAYFVKCDADTTTPDDQAAGVVNVQVGFAPLRPAEFVIVTLSQITRR</sequence>
<dbReference type="Gene3D" id="3.40.50.11780">
    <property type="match status" value="2"/>
</dbReference>
<gene>
    <name evidence="5" type="ORF">GL300_09575</name>
</gene>
<reference evidence="5 6" key="1">
    <citation type="submission" date="2019-11" db="EMBL/GenBank/DDBJ databases">
        <authorList>
            <person name="Dong K."/>
        </authorList>
    </citation>
    <scope>NUCLEOTIDE SEQUENCE [LARGE SCALE GENOMIC DNA]</scope>
    <source>
        <strain evidence="5 6">NBRC 112902</strain>
    </source>
</reference>
<dbReference type="InterPro" id="IPR035089">
    <property type="entry name" value="Phage_sheath_subtilisin"/>
</dbReference>
<feature type="domain" description="Tail sheath protein C-terminal" evidence="4">
    <location>
        <begin position="579"/>
        <end position="681"/>
    </location>
</feature>
<keyword evidence="6" id="KW-1185">Reference proteome</keyword>
<evidence type="ECO:0000256" key="2">
    <source>
        <dbReference type="SAM" id="MobiDB-lite"/>
    </source>
</evidence>
<dbReference type="InterPro" id="IPR052042">
    <property type="entry name" value="Tail_sheath_structural"/>
</dbReference>
<evidence type="ECO:0000313" key="5">
    <source>
        <dbReference type="EMBL" id="MTH59463.1"/>
    </source>
</evidence>
<dbReference type="EMBL" id="WMIG01000003">
    <property type="protein sequence ID" value="MTH59463.1"/>
    <property type="molecule type" value="Genomic_DNA"/>
</dbReference>
<comment type="similarity">
    <text evidence="1">Belongs to the myoviridae tail sheath protein family.</text>
</comment>
<evidence type="ECO:0008006" key="7">
    <source>
        <dbReference type="Google" id="ProtNLM"/>
    </source>
</evidence>
<evidence type="ECO:0000313" key="6">
    <source>
        <dbReference type="Proteomes" id="UP000449846"/>
    </source>
</evidence>
<proteinExistence type="inferred from homology"/>
<dbReference type="PANTHER" id="PTHR35861:SF1">
    <property type="entry name" value="PHAGE TAIL SHEATH PROTEIN"/>
    <property type="match status" value="1"/>
</dbReference>
<feature type="domain" description="Tail sheath protein subtilisin-like" evidence="3">
    <location>
        <begin position="392"/>
        <end position="574"/>
    </location>
</feature>
<dbReference type="InterPro" id="IPR020287">
    <property type="entry name" value="Tail_sheath_C"/>
</dbReference>
<feature type="compositionally biased region" description="Polar residues" evidence="2">
    <location>
        <begin position="14"/>
        <end position="23"/>
    </location>
</feature>